<dbReference type="FunFam" id="2.60.40.640:FF:000017">
    <property type="entry name" value="thioredoxin-interacting protein-like"/>
    <property type="match status" value="1"/>
</dbReference>
<evidence type="ECO:0000259" key="14">
    <source>
        <dbReference type="SMART" id="SM01017"/>
    </source>
</evidence>
<reference evidence="16" key="1">
    <citation type="submission" date="2025-08" db="UniProtKB">
        <authorList>
            <consortium name="RefSeq"/>
        </authorList>
    </citation>
    <scope>IDENTIFICATION</scope>
</reference>
<dbReference type="InterPro" id="IPR014752">
    <property type="entry name" value="Arrestin-like_C"/>
</dbReference>
<feature type="domain" description="Arrestin C-terminal-like" evidence="14">
    <location>
        <begin position="174"/>
        <end position="301"/>
    </location>
</feature>
<evidence type="ECO:0000256" key="7">
    <source>
        <dbReference type="ARBA" id="ARBA00023015"/>
    </source>
</evidence>
<evidence type="ECO:0000256" key="11">
    <source>
        <dbReference type="ARBA" id="ARBA00039479"/>
    </source>
</evidence>
<dbReference type="OrthoDB" id="2333384at2759"/>
<evidence type="ECO:0000256" key="12">
    <source>
        <dbReference type="ARBA" id="ARBA00045565"/>
    </source>
</evidence>
<dbReference type="Proteomes" id="UP000189704">
    <property type="component" value="Unplaced"/>
</dbReference>
<dbReference type="GO" id="GO:0006979">
    <property type="term" value="P:response to oxidative stress"/>
    <property type="evidence" value="ECO:0007669"/>
    <property type="project" value="UniProtKB-ARBA"/>
</dbReference>
<keyword evidence="8" id="KW-1015">Disulfide bond</keyword>
<name>A0A3Q0EDR5_CARSF</name>
<gene>
    <name evidence="16" type="primary">TXNIP</name>
</gene>
<dbReference type="InterPro" id="IPR050357">
    <property type="entry name" value="Arrestin_domain-protein"/>
</dbReference>
<dbReference type="CTD" id="10628"/>
<dbReference type="GO" id="GO:0031625">
    <property type="term" value="F:ubiquitin protein ligase binding"/>
    <property type="evidence" value="ECO:0007669"/>
    <property type="project" value="TreeGrafter"/>
</dbReference>
<evidence type="ECO:0000256" key="10">
    <source>
        <dbReference type="ARBA" id="ARBA00023306"/>
    </source>
</evidence>
<keyword evidence="9" id="KW-0804">Transcription</keyword>
<comment type="subunit">
    <text evidence="13">Homodimer; disulfide-linked. Interacts with TXN/thioredoxin through its redox-active site. Interacts with transcriptional repressors ZBTB16, ZBTB32 and HDAC1. Interacts with DDIT4.</text>
</comment>
<evidence type="ECO:0000256" key="1">
    <source>
        <dbReference type="ARBA" id="ARBA00004496"/>
    </source>
</evidence>
<keyword evidence="5" id="KW-0597">Phosphoprotein</keyword>
<keyword evidence="3" id="KW-0963">Cytoplasm</keyword>
<keyword evidence="10" id="KW-0131">Cell cycle</keyword>
<keyword evidence="7" id="KW-0805">Transcription regulation</keyword>
<dbReference type="Gene3D" id="2.60.40.640">
    <property type="match status" value="2"/>
</dbReference>
<dbReference type="InterPro" id="IPR014756">
    <property type="entry name" value="Ig_E-set"/>
</dbReference>
<dbReference type="RefSeq" id="XP_021572198.1">
    <property type="nucleotide sequence ID" value="XM_021716523.1"/>
</dbReference>
<accession>A0A3Q0EDR5</accession>
<evidence type="ECO:0000256" key="6">
    <source>
        <dbReference type="ARBA" id="ARBA00022843"/>
    </source>
</evidence>
<dbReference type="GeneID" id="103268456"/>
<dbReference type="FunFam" id="2.60.40.640:FF:000016">
    <property type="entry name" value="thioredoxin-interacting protein-like"/>
    <property type="match status" value="1"/>
</dbReference>
<proteinExistence type="inferred from homology"/>
<evidence type="ECO:0000256" key="2">
    <source>
        <dbReference type="ARBA" id="ARBA00005298"/>
    </source>
</evidence>
<dbReference type="GO" id="GO:0015031">
    <property type="term" value="P:protein transport"/>
    <property type="evidence" value="ECO:0007669"/>
    <property type="project" value="TreeGrafter"/>
</dbReference>
<evidence type="ECO:0000256" key="8">
    <source>
        <dbReference type="ARBA" id="ARBA00023157"/>
    </source>
</evidence>
<evidence type="ECO:0000256" key="9">
    <source>
        <dbReference type="ARBA" id="ARBA00023163"/>
    </source>
</evidence>
<dbReference type="Pfam" id="PF02752">
    <property type="entry name" value="Arrestin_C"/>
    <property type="match status" value="1"/>
</dbReference>
<evidence type="ECO:0000256" key="13">
    <source>
        <dbReference type="ARBA" id="ARBA00046869"/>
    </source>
</evidence>
<keyword evidence="15" id="KW-1185">Reference proteome</keyword>
<evidence type="ECO:0000256" key="3">
    <source>
        <dbReference type="ARBA" id="ARBA00022490"/>
    </source>
</evidence>
<evidence type="ECO:0000256" key="5">
    <source>
        <dbReference type="ARBA" id="ARBA00022553"/>
    </source>
</evidence>
<protein>
    <recommendedName>
        <fullName evidence="11">Thioredoxin-interacting protein</fullName>
    </recommendedName>
</protein>
<dbReference type="SUPFAM" id="SSF81296">
    <property type="entry name" value="E set domains"/>
    <property type="match status" value="2"/>
</dbReference>
<sequence length="472" mass="53101">MVMFKKIKSFEVVFNDPEKVYGSGEKVAGRVMVEVCEVTRVKAVRVLACGVAKVLWLQGSQQCKQTSEYLRYEDTLLLEDQPTGENEMVIMRPGNKYEYKFGFELPQGPLGTSFKGKYGCVDYWVKAFLDRPSQPTQETKKNFEVMDLVDVNTPDLMAPVSAKKEKKVSCMFIPDGRVSVSARIDRKGFCEGDEISIHADFENTCSRIVVPKAAIVARHTYLANGQTKVLTQKLSSVRGNHIISGTCASWRGKSLRVQKIRPSILGCNILRVEYSLLIYVSVPGSKKVILDLPLVIGSRSGLSSRTSSMASRTSSEMSWVDLNIPDTPEAPPCYMDIIPEDHRLESPTTPLLDDTDGSQDSPIFMYAPEFKFMPPPTYTEVRIVLFNVTFVLSFLWEADLEESLVLLLLYIQSKSLLFFPPGGSLHPQQQCAVSIWKKRSSCIYFFLPLYLNTHFFRDSTVSMVGLRVHLSL</sequence>
<dbReference type="PANTHER" id="PTHR11188">
    <property type="entry name" value="ARRESTIN DOMAIN CONTAINING PROTEIN"/>
    <property type="match status" value="1"/>
</dbReference>
<comment type="function">
    <text evidence="12">May act as an oxidative stress mediator by inhibiting thioredoxin activity or by limiting its bioavailability. Interacts with COPS5 and restores COPS5-induced suppression of CDKN1B stability, blocking the COPS5-mediated translocation of CDKN1B from the nucleus to the cytoplasm. Functions as a transcriptional repressor, possibly by acting as a bridge molecule between transcription factors and corepressor complexes, and over-expression will induce G0/G1 cell cycle arrest. Required for the maturation of natural killer cells. Acts as a suppressor of tumor cell growth. Inhibits the proteasomal degradation of DDIT4, and thereby contributes to the inhibition of the mammalian target of rapamycin complex 1 (mTORC1).</text>
</comment>
<evidence type="ECO:0000256" key="4">
    <source>
        <dbReference type="ARBA" id="ARBA00022499"/>
    </source>
</evidence>
<evidence type="ECO:0000313" key="15">
    <source>
        <dbReference type="Proteomes" id="UP000189704"/>
    </source>
</evidence>
<keyword evidence="4" id="KW-1017">Isopeptide bond</keyword>
<evidence type="ECO:0000313" key="16">
    <source>
        <dbReference type="RefSeq" id="XP_021572198.1"/>
    </source>
</evidence>
<dbReference type="Pfam" id="PF00339">
    <property type="entry name" value="Arrestin_N"/>
    <property type="match status" value="1"/>
</dbReference>
<comment type="similarity">
    <text evidence="2">Belongs to the arrestin family.</text>
</comment>
<dbReference type="GO" id="GO:0005737">
    <property type="term" value="C:cytoplasm"/>
    <property type="evidence" value="ECO:0007669"/>
    <property type="project" value="UniProtKB-SubCell"/>
</dbReference>
<dbReference type="SMART" id="SM01017">
    <property type="entry name" value="Arrestin_C"/>
    <property type="match status" value="1"/>
</dbReference>
<organism evidence="15 16">
    <name type="scientific">Carlito syrichta</name>
    <name type="common">Philippine tarsier</name>
    <name type="synonym">Tarsius syrichta</name>
    <dbReference type="NCBI Taxonomy" id="1868482"/>
    <lineage>
        <taxon>Eukaryota</taxon>
        <taxon>Metazoa</taxon>
        <taxon>Chordata</taxon>
        <taxon>Craniata</taxon>
        <taxon>Vertebrata</taxon>
        <taxon>Euteleostomi</taxon>
        <taxon>Mammalia</taxon>
        <taxon>Eutheria</taxon>
        <taxon>Euarchontoglires</taxon>
        <taxon>Primates</taxon>
        <taxon>Haplorrhini</taxon>
        <taxon>Tarsiiformes</taxon>
        <taxon>Tarsiidae</taxon>
        <taxon>Carlito</taxon>
    </lineage>
</organism>
<dbReference type="AlphaFoldDB" id="A0A3Q0EDR5"/>
<dbReference type="InterPro" id="IPR011022">
    <property type="entry name" value="Arrestin_C-like"/>
</dbReference>
<dbReference type="PANTHER" id="PTHR11188:SF14">
    <property type="entry name" value="THIOREDOXIN-INTERACTING PROTEIN"/>
    <property type="match status" value="1"/>
</dbReference>
<dbReference type="InterPro" id="IPR011021">
    <property type="entry name" value="Arrestin-like_N"/>
</dbReference>
<comment type="subcellular location">
    <subcellularLocation>
        <location evidence="1">Cytoplasm</location>
    </subcellularLocation>
</comment>
<keyword evidence="6" id="KW-0832">Ubl conjugation</keyword>
<dbReference type="STRING" id="1868482.ENSTSYP00000015557"/>